<gene>
    <name evidence="7" type="ORF">D0433_06865</name>
</gene>
<dbReference type="PANTHER" id="PTHR34138:SF1">
    <property type="entry name" value="CELL SHAPE-DETERMINING PROTEIN MREC"/>
    <property type="match status" value="1"/>
</dbReference>
<dbReference type="InterPro" id="IPR055342">
    <property type="entry name" value="MreC_beta-barrel_core"/>
</dbReference>
<reference evidence="7 8" key="1">
    <citation type="journal article" date="2011" name="ISME J.">
        <title>Community ecology of hot spring cyanobacterial mats: predominant populations and their functional potential.</title>
        <authorList>
            <person name="Klatt C.G."/>
            <person name="Wood J.M."/>
            <person name="Rusch D.B."/>
            <person name="Bateson M.M."/>
            <person name="Hamamura N."/>
            <person name="Heidelberg J.F."/>
            <person name="Grossman A.R."/>
            <person name="Bhaya D."/>
            <person name="Cohan F.M."/>
            <person name="Kuhl M."/>
            <person name="Bryant D.A."/>
            <person name="Ward D.M."/>
        </authorList>
    </citation>
    <scope>NUCLEOTIDE SEQUENCE [LARGE SCALE GENOMIC DNA]</scope>
    <source>
        <strain evidence="7">OS</strain>
    </source>
</reference>
<keyword evidence="5" id="KW-0175">Coiled coil</keyword>
<evidence type="ECO:0000256" key="1">
    <source>
        <dbReference type="ARBA" id="ARBA00009369"/>
    </source>
</evidence>
<comment type="similarity">
    <text evidence="1">Belongs to the MreC family.</text>
</comment>
<name>A0A395M0A1_9BACT</name>
<dbReference type="InterPro" id="IPR042177">
    <property type="entry name" value="Cell/Rod_1"/>
</dbReference>
<evidence type="ECO:0000256" key="4">
    <source>
        <dbReference type="ARBA" id="ARBA00032089"/>
    </source>
</evidence>
<dbReference type="Pfam" id="PF04085">
    <property type="entry name" value="MreC"/>
    <property type="match status" value="1"/>
</dbReference>
<accession>A0A395M0A1</accession>
<dbReference type="EMBL" id="PHFL01000045">
    <property type="protein sequence ID" value="RFM24186.1"/>
    <property type="molecule type" value="Genomic_DNA"/>
</dbReference>
<feature type="coiled-coil region" evidence="5">
    <location>
        <begin position="68"/>
        <end position="105"/>
    </location>
</feature>
<dbReference type="Gene3D" id="2.40.10.350">
    <property type="entry name" value="Rod shape-determining protein MreC, domain 2"/>
    <property type="match status" value="1"/>
</dbReference>
<evidence type="ECO:0000313" key="8">
    <source>
        <dbReference type="Proteomes" id="UP000266389"/>
    </source>
</evidence>
<dbReference type="Gene3D" id="2.40.10.340">
    <property type="entry name" value="Rod shape-determining protein MreC, domain 1"/>
    <property type="match status" value="1"/>
</dbReference>
<feature type="domain" description="Rod shape-determining protein MreC beta-barrel core" evidence="6">
    <location>
        <begin position="114"/>
        <end position="260"/>
    </location>
</feature>
<dbReference type="InterPro" id="IPR007221">
    <property type="entry name" value="MreC"/>
</dbReference>
<dbReference type="PANTHER" id="PTHR34138">
    <property type="entry name" value="CELL SHAPE-DETERMINING PROTEIN MREC"/>
    <property type="match status" value="1"/>
</dbReference>
<dbReference type="GO" id="GO:0005886">
    <property type="term" value="C:plasma membrane"/>
    <property type="evidence" value="ECO:0007669"/>
    <property type="project" value="TreeGrafter"/>
</dbReference>
<evidence type="ECO:0000256" key="5">
    <source>
        <dbReference type="SAM" id="Coils"/>
    </source>
</evidence>
<proteinExistence type="inferred from homology"/>
<dbReference type="InterPro" id="IPR042175">
    <property type="entry name" value="Cell/Rod_MreC_2"/>
</dbReference>
<evidence type="ECO:0000256" key="3">
    <source>
        <dbReference type="ARBA" id="ARBA00022960"/>
    </source>
</evidence>
<evidence type="ECO:0000256" key="2">
    <source>
        <dbReference type="ARBA" id="ARBA00013855"/>
    </source>
</evidence>
<evidence type="ECO:0000259" key="6">
    <source>
        <dbReference type="Pfam" id="PF04085"/>
    </source>
</evidence>
<dbReference type="Proteomes" id="UP000266389">
    <property type="component" value="Unassembled WGS sequence"/>
</dbReference>
<sequence length="279" mass="31820">MKKLLEALLLDYREYLLLVFFCLLSLAMFVNQDTPALRVLRASGLEIFATVERGLGLITRYVGLASENDELHRRNTELLAELSLLRNAQAENQELKSLLDYKRRSEYPLKLAQIVDRTFSAERNLFTINLGANDSIEVNMPVLTDDGLVGRVVLVSPNYAIVQPIINRDFKVGVVSEKTRVLGLLTWIPKEQLASMEHVLLSNPVEVGERVFTAHFSSFAAPYIEVGKIVAVDKSEAQLFYKIRVVPSVNFGKLEQVFVMMRPTDKEFEAIRRRYRELQ</sequence>
<keyword evidence="3" id="KW-0133">Cell shape</keyword>
<dbReference type="AlphaFoldDB" id="A0A395M0A1"/>
<evidence type="ECO:0000313" key="7">
    <source>
        <dbReference type="EMBL" id="RFM24186.1"/>
    </source>
</evidence>
<organism evidence="7 8">
    <name type="scientific">Candidatus Thermochlorobacter aerophilus</name>
    <dbReference type="NCBI Taxonomy" id="1868324"/>
    <lineage>
        <taxon>Bacteria</taxon>
        <taxon>Pseudomonadati</taxon>
        <taxon>Chlorobiota</taxon>
        <taxon>Chlorobiia</taxon>
        <taxon>Chlorobiales</taxon>
        <taxon>Candidatus Thermochlorobacteriaceae</taxon>
        <taxon>Candidatus Thermochlorobacter</taxon>
    </lineage>
</organism>
<protein>
    <recommendedName>
        <fullName evidence="2">Cell shape-determining protein MreC</fullName>
    </recommendedName>
    <alternativeName>
        <fullName evidence="4">Cell shape protein MreC</fullName>
    </alternativeName>
</protein>
<dbReference type="GO" id="GO:0008360">
    <property type="term" value="P:regulation of cell shape"/>
    <property type="evidence" value="ECO:0007669"/>
    <property type="project" value="UniProtKB-KW"/>
</dbReference>
<comment type="caution">
    <text evidence="7">The sequence shown here is derived from an EMBL/GenBank/DDBJ whole genome shotgun (WGS) entry which is preliminary data.</text>
</comment>